<dbReference type="Proteomes" id="UP001219518">
    <property type="component" value="Unassembled WGS sequence"/>
</dbReference>
<gene>
    <name evidence="1" type="ORF">KUF71_025044</name>
</gene>
<reference evidence="1" key="2">
    <citation type="journal article" date="2023" name="BMC Genomics">
        <title>Pest status, molecular evolution, and epigenetic factors derived from the genome assembly of Frankliniella fusca, a thysanopteran phytovirus vector.</title>
        <authorList>
            <person name="Catto M.A."/>
            <person name="Labadie P.E."/>
            <person name="Jacobson A.L."/>
            <person name="Kennedy G.G."/>
            <person name="Srinivasan R."/>
            <person name="Hunt B.G."/>
        </authorList>
    </citation>
    <scope>NUCLEOTIDE SEQUENCE</scope>
    <source>
        <strain evidence="1">PL_HMW_Pooled</strain>
    </source>
</reference>
<comment type="caution">
    <text evidence="1">The sequence shown here is derived from an EMBL/GenBank/DDBJ whole genome shotgun (WGS) entry which is preliminary data.</text>
</comment>
<accession>A0AAE1H6U2</accession>
<reference evidence="1" key="1">
    <citation type="submission" date="2021-07" db="EMBL/GenBank/DDBJ databases">
        <authorList>
            <person name="Catto M.A."/>
            <person name="Jacobson A."/>
            <person name="Kennedy G."/>
            <person name="Labadie P."/>
            <person name="Hunt B.G."/>
            <person name="Srinivasan R."/>
        </authorList>
    </citation>
    <scope>NUCLEOTIDE SEQUENCE</scope>
    <source>
        <strain evidence="1">PL_HMW_Pooled</strain>
        <tissue evidence="1">Head</tissue>
    </source>
</reference>
<dbReference type="AlphaFoldDB" id="A0AAE1H6U2"/>
<sequence>SDYSKSHSTCRKNGKTCTSVVPTGGDRIWTDHF</sequence>
<organism evidence="1 2">
    <name type="scientific">Frankliniella fusca</name>
    <dbReference type="NCBI Taxonomy" id="407009"/>
    <lineage>
        <taxon>Eukaryota</taxon>
        <taxon>Metazoa</taxon>
        <taxon>Ecdysozoa</taxon>
        <taxon>Arthropoda</taxon>
        <taxon>Hexapoda</taxon>
        <taxon>Insecta</taxon>
        <taxon>Pterygota</taxon>
        <taxon>Neoptera</taxon>
        <taxon>Paraneoptera</taxon>
        <taxon>Thysanoptera</taxon>
        <taxon>Terebrantia</taxon>
        <taxon>Thripoidea</taxon>
        <taxon>Thripidae</taxon>
        <taxon>Frankliniella</taxon>
    </lineage>
</organism>
<keyword evidence="2" id="KW-1185">Reference proteome</keyword>
<dbReference type="EMBL" id="JAHWGI010000460">
    <property type="protein sequence ID" value="KAK3915714.1"/>
    <property type="molecule type" value="Genomic_DNA"/>
</dbReference>
<protein>
    <submittedName>
        <fullName evidence="1">Prolyl 4-hydroxylase</fullName>
    </submittedName>
</protein>
<evidence type="ECO:0000313" key="2">
    <source>
        <dbReference type="Proteomes" id="UP001219518"/>
    </source>
</evidence>
<feature type="non-terminal residue" evidence="1">
    <location>
        <position position="1"/>
    </location>
</feature>
<proteinExistence type="predicted"/>
<evidence type="ECO:0000313" key="1">
    <source>
        <dbReference type="EMBL" id="KAK3915714.1"/>
    </source>
</evidence>
<name>A0AAE1H6U2_9NEOP</name>